<keyword evidence="1" id="KW-0175">Coiled coil</keyword>
<dbReference type="EMBL" id="CAUYUJ010007833">
    <property type="protein sequence ID" value="CAK0822108.1"/>
    <property type="molecule type" value="Genomic_DNA"/>
</dbReference>
<gene>
    <name evidence="2" type="ORF">PCOR1329_LOCUS23210</name>
</gene>
<accession>A0ABN9RW18</accession>
<evidence type="ECO:0000256" key="1">
    <source>
        <dbReference type="SAM" id="Coils"/>
    </source>
</evidence>
<evidence type="ECO:0000313" key="3">
    <source>
        <dbReference type="Proteomes" id="UP001189429"/>
    </source>
</evidence>
<evidence type="ECO:0000313" key="2">
    <source>
        <dbReference type="EMBL" id="CAK0822108.1"/>
    </source>
</evidence>
<feature type="non-terminal residue" evidence="2">
    <location>
        <position position="1"/>
    </location>
</feature>
<reference evidence="2" key="1">
    <citation type="submission" date="2023-10" db="EMBL/GenBank/DDBJ databases">
        <authorList>
            <person name="Chen Y."/>
            <person name="Shah S."/>
            <person name="Dougan E. K."/>
            <person name="Thang M."/>
            <person name="Chan C."/>
        </authorList>
    </citation>
    <scope>NUCLEOTIDE SEQUENCE [LARGE SCALE GENOMIC DNA]</scope>
</reference>
<protein>
    <submittedName>
        <fullName evidence="2">Uncharacterized protein</fullName>
    </submittedName>
</protein>
<name>A0ABN9RW18_9DINO</name>
<comment type="caution">
    <text evidence="2">The sequence shown here is derived from an EMBL/GenBank/DDBJ whole genome shotgun (WGS) entry which is preliminary data.</text>
</comment>
<feature type="coiled-coil region" evidence="1">
    <location>
        <begin position="38"/>
        <end position="72"/>
    </location>
</feature>
<sequence>RRLVRARQEQRCRCFSEGWAAKAALLTEAERVRDAQQRAAVERSLRKQQEDAKKVERKRALLDAEVRRLQSQSGYWESRLEQVRYFDALVDSASAEVSGALRRAASEPSLSSFRANVTGSP</sequence>
<dbReference type="Proteomes" id="UP001189429">
    <property type="component" value="Unassembled WGS sequence"/>
</dbReference>
<organism evidence="2 3">
    <name type="scientific">Prorocentrum cordatum</name>
    <dbReference type="NCBI Taxonomy" id="2364126"/>
    <lineage>
        <taxon>Eukaryota</taxon>
        <taxon>Sar</taxon>
        <taxon>Alveolata</taxon>
        <taxon>Dinophyceae</taxon>
        <taxon>Prorocentrales</taxon>
        <taxon>Prorocentraceae</taxon>
        <taxon>Prorocentrum</taxon>
    </lineage>
</organism>
<proteinExistence type="predicted"/>
<keyword evidence="3" id="KW-1185">Reference proteome</keyword>